<dbReference type="Pfam" id="PF00083">
    <property type="entry name" value="Sugar_tr"/>
    <property type="match status" value="1"/>
</dbReference>
<comment type="caution">
    <text evidence="6">The sequence shown here is derived from an EMBL/GenBank/DDBJ whole genome shotgun (WGS) entry which is preliminary data.</text>
</comment>
<comment type="subcellular location">
    <subcellularLocation>
        <location evidence="1">Membrane</location>
    </subcellularLocation>
</comment>
<keyword evidence="3 5" id="KW-1133">Transmembrane helix</keyword>
<evidence type="ECO:0000313" key="7">
    <source>
        <dbReference type="Proteomes" id="UP001174694"/>
    </source>
</evidence>
<sequence length="151" mass="16361">MIGTFIGLCVSVLITFVNPYMQNEGYGGLKGRVGFIYGSFSFLAVMWCFFLLPETGKRSLEELDDLFYSKVPAWKFSSYQTSGFGAQLAGVEAAAANCGDAKTVIMEARADEGSVVDGGEQNTKAYNRETSTWVLGPLVILKNLPKSSVLS</sequence>
<evidence type="ECO:0000256" key="3">
    <source>
        <dbReference type="ARBA" id="ARBA00022989"/>
    </source>
</evidence>
<keyword evidence="4 5" id="KW-0472">Membrane</keyword>
<dbReference type="EMBL" id="JANBVO010000038">
    <property type="protein sequence ID" value="KAJ9136745.1"/>
    <property type="molecule type" value="Genomic_DNA"/>
</dbReference>
<organism evidence="6 7">
    <name type="scientific">Pleurostoma richardsiae</name>
    <dbReference type="NCBI Taxonomy" id="41990"/>
    <lineage>
        <taxon>Eukaryota</taxon>
        <taxon>Fungi</taxon>
        <taxon>Dikarya</taxon>
        <taxon>Ascomycota</taxon>
        <taxon>Pezizomycotina</taxon>
        <taxon>Sordariomycetes</taxon>
        <taxon>Sordariomycetidae</taxon>
        <taxon>Calosphaeriales</taxon>
        <taxon>Pleurostomataceae</taxon>
        <taxon>Pleurostoma</taxon>
    </lineage>
</organism>
<feature type="transmembrane region" description="Helical" evidence="5">
    <location>
        <begin position="35"/>
        <end position="52"/>
    </location>
</feature>
<accession>A0AA38VMS6</accession>
<evidence type="ECO:0000256" key="1">
    <source>
        <dbReference type="ARBA" id="ARBA00004370"/>
    </source>
</evidence>
<evidence type="ECO:0000256" key="2">
    <source>
        <dbReference type="ARBA" id="ARBA00022692"/>
    </source>
</evidence>
<keyword evidence="2 5" id="KW-0812">Transmembrane</keyword>
<evidence type="ECO:0000313" key="6">
    <source>
        <dbReference type="EMBL" id="KAJ9136745.1"/>
    </source>
</evidence>
<evidence type="ECO:0000256" key="5">
    <source>
        <dbReference type="SAM" id="Phobius"/>
    </source>
</evidence>
<dbReference type="AlphaFoldDB" id="A0AA38VMS6"/>
<keyword evidence="7" id="KW-1185">Reference proteome</keyword>
<dbReference type="GO" id="GO:0016020">
    <property type="term" value="C:membrane"/>
    <property type="evidence" value="ECO:0007669"/>
    <property type="project" value="UniProtKB-SubCell"/>
</dbReference>
<dbReference type="InterPro" id="IPR005828">
    <property type="entry name" value="MFS_sugar_transport-like"/>
</dbReference>
<dbReference type="GO" id="GO:0022857">
    <property type="term" value="F:transmembrane transporter activity"/>
    <property type="evidence" value="ECO:0007669"/>
    <property type="project" value="InterPro"/>
</dbReference>
<proteinExistence type="predicted"/>
<protein>
    <submittedName>
        <fullName evidence="6">Uncharacterized protein</fullName>
    </submittedName>
</protein>
<dbReference type="InterPro" id="IPR036259">
    <property type="entry name" value="MFS_trans_sf"/>
</dbReference>
<reference evidence="6" key="1">
    <citation type="submission" date="2022-07" db="EMBL/GenBank/DDBJ databases">
        <title>Fungi with potential for degradation of polypropylene.</title>
        <authorList>
            <person name="Gostincar C."/>
        </authorList>
    </citation>
    <scope>NUCLEOTIDE SEQUENCE</scope>
    <source>
        <strain evidence="6">EXF-13308</strain>
    </source>
</reference>
<dbReference type="Gene3D" id="1.20.1250.20">
    <property type="entry name" value="MFS general substrate transporter like domains"/>
    <property type="match status" value="1"/>
</dbReference>
<gene>
    <name evidence="6" type="ORF">NKR23_g9608</name>
</gene>
<evidence type="ECO:0000256" key="4">
    <source>
        <dbReference type="ARBA" id="ARBA00023136"/>
    </source>
</evidence>
<dbReference type="Proteomes" id="UP001174694">
    <property type="component" value="Unassembled WGS sequence"/>
</dbReference>
<name>A0AA38VMS6_9PEZI</name>